<reference evidence="1" key="1">
    <citation type="submission" date="2015-09" db="EMBL/GenBank/DDBJ databases">
        <title>De novo assembly of Pectinophora gossypiella (Pink Bollworm) gut transcriptome.</title>
        <authorList>
            <person name="Tassone E.E."/>
        </authorList>
    </citation>
    <scope>NUCLEOTIDE SEQUENCE</scope>
</reference>
<protein>
    <recommendedName>
        <fullName evidence="2">Reverse transcriptase domain-containing protein</fullName>
    </recommendedName>
</protein>
<feature type="non-terminal residue" evidence="1">
    <location>
        <position position="1"/>
    </location>
</feature>
<evidence type="ECO:0008006" key="2">
    <source>
        <dbReference type="Google" id="ProtNLM"/>
    </source>
</evidence>
<gene>
    <name evidence="1" type="ORF">g.16448</name>
</gene>
<dbReference type="AlphaFoldDB" id="A0A1E1WMF4"/>
<sequence length="165" mass="19138">HIHYCKYHVYADDIQVYISCRPSETQTAVNKINKDLESIATWSEDNSLVLNGNKSKFMILGSRNQILKISENDLRVSIRGEVVERVNVARNLGLLMDDELRFEAHIGNVASNCFYRLKVLYQIRDSLSTNIRIRLCDSLILSKFNYMDIVYGPRLLARTQKLIQR</sequence>
<proteinExistence type="predicted"/>
<organism evidence="1">
    <name type="scientific">Pectinophora gossypiella</name>
    <name type="common">Cotton pink bollworm</name>
    <name type="synonym">Depressaria gossypiella</name>
    <dbReference type="NCBI Taxonomy" id="13191"/>
    <lineage>
        <taxon>Eukaryota</taxon>
        <taxon>Metazoa</taxon>
        <taxon>Ecdysozoa</taxon>
        <taxon>Arthropoda</taxon>
        <taxon>Hexapoda</taxon>
        <taxon>Insecta</taxon>
        <taxon>Pterygota</taxon>
        <taxon>Neoptera</taxon>
        <taxon>Endopterygota</taxon>
        <taxon>Lepidoptera</taxon>
        <taxon>Glossata</taxon>
        <taxon>Ditrysia</taxon>
        <taxon>Gelechioidea</taxon>
        <taxon>Gelechiidae</taxon>
        <taxon>Apatetrinae</taxon>
        <taxon>Pectinophora</taxon>
    </lineage>
</organism>
<feature type="non-terminal residue" evidence="1">
    <location>
        <position position="165"/>
    </location>
</feature>
<dbReference type="EMBL" id="GDQN01003018">
    <property type="protein sequence ID" value="JAT88036.1"/>
    <property type="molecule type" value="Transcribed_RNA"/>
</dbReference>
<accession>A0A1E1WMF4</accession>
<evidence type="ECO:0000313" key="1">
    <source>
        <dbReference type="EMBL" id="JAT88036.1"/>
    </source>
</evidence>
<dbReference type="PANTHER" id="PTHR33332">
    <property type="entry name" value="REVERSE TRANSCRIPTASE DOMAIN-CONTAINING PROTEIN"/>
    <property type="match status" value="1"/>
</dbReference>
<name>A0A1E1WMF4_PECGO</name>